<sequence>MLLDHGFLVITPCLLGCCRHLFNVVYCFSSSTSSDYARWNVRLKTAGWSGLAEGHRTESNAKSRASGLFQIVSYAVAPKSFNGHNPSFILYQVQNVPLYPPGMREIRHSWIYTELRKHVCFIGDTPGVFSINSSIIHVFPTLSG</sequence>
<comment type="caution">
    <text evidence="1">The sequence shown here is derived from an EMBL/GenBank/DDBJ whole genome shotgun (WGS) entry which is preliminary data.</text>
</comment>
<dbReference type="GeneID" id="85349018"/>
<name>A0AA39NEX2_ARMTA</name>
<dbReference type="AlphaFoldDB" id="A0AA39NEX2"/>
<keyword evidence="2" id="KW-1185">Reference proteome</keyword>
<dbReference type="RefSeq" id="XP_060335493.1">
    <property type="nucleotide sequence ID" value="XM_060465470.1"/>
</dbReference>
<proteinExistence type="predicted"/>
<organism evidence="1 2">
    <name type="scientific">Armillaria tabescens</name>
    <name type="common">Ringless honey mushroom</name>
    <name type="synonym">Agaricus tabescens</name>
    <dbReference type="NCBI Taxonomy" id="1929756"/>
    <lineage>
        <taxon>Eukaryota</taxon>
        <taxon>Fungi</taxon>
        <taxon>Dikarya</taxon>
        <taxon>Basidiomycota</taxon>
        <taxon>Agaricomycotina</taxon>
        <taxon>Agaricomycetes</taxon>
        <taxon>Agaricomycetidae</taxon>
        <taxon>Agaricales</taxon>
        <taxon>Marasmiineae</taxon>
        <taxon>Physalacriaceae</taxon>
        <taxon>Desarmillaria</taxon>
    </lineage>
</organism>
<accession>A0AA39NEX2</accession>
<evidence type="ECO:0000313" key="2">
    <source>
        <dbReference type="Proteomes" id="UP001175211"/>
    </source>
</evidence>
<dbReference type="Proteomes" id="UP001175211">
    <property type="component" value="Unassembled WGS sequence"/>
</dbReference>
<gene>
    <name evidence="1" type="ORF">EV420DRAFT_1038669</name>
</gene>
<reference evidence="1" key="1">
    <citation type="submission" date="2023-06" db="EMBL/GenBank/DDBJ databases">
        <authorList>
            <consortium name="Lawrence Berkeley National Laboratory"/>
            <person name="Ahrendt S."/>
            <person name="Sahu N."/>
            <person name="Indic B."/>
            <person name="Wong-Bajracharya J."/>
            <person name="Merenyi Z."/>
            <person name="Ke H.-M."/>
            <person name="Monk M."/>
            <person name="Kocsube S."/>
            <person name="Drula E."/>
            <person name="Lipzen A."/>
            <person name="Balint B."/>
            <person name="Henrissat B."/>
            <person name="Andreopoulos B."/>
            <person name="Martin F.M."/>
            <person name="Harder C.B."/>
            <person name="Rigling D."/>
            <person name="Ford K.L."/>
            <person name="Foster G.D."/>
            <person name="Pangilinan J."/>
            <person name="Papanicolaou A."/>
            <person name="Barry K."/>
            <person name="LaButti K."/>
            <person name="Viragh M."/>
            <person name="Koriabine M."/>
            <person name="Yan M."/>
            <person name="Riley R."/>
            <person name="Champramary S."/>
            <person name="Plett K.L."/>
            <person name="Tsai I.J."/>
            <person name="Slot J."/>
            <person name="Sipos G."/>
            <person name="Plett J."/>
            <person name="Nagy L.G."/>
            <person name="Grigoriev I.V."/>
        </authorList>
    </citation>
    <scope>NUCLEOTIDE SEQUENCE</scope>
    <source>
        <strain evidence="1">CCBAS 213</strain>
    </source>
</reference>
<evidence type="ECO:0000313" key="1">
    <source>
        <dbReference type="EMBL" id="KAK0464372.1"/>
    </source>
</evidence>
<dbReference type="EMBL" id="JAUEPS010000006">
    <property type="protein sequence ID" value="KAK0464372.1"/>
    <property type="molecule type" value="Genomic_DNA"/>
</dbReference>
<protein>
    <submittedName>
        <fullName evidence="1">Uncharacterized protein</fullName>
    </submittedName>
</protein>